<accession>A0A1G7BLG9</accession>
<evidence type="ECO:0000256" key="3">
    <source>
        <dbReference type="ARBA" id="ARBA00022475"/>
    </source>
</evidence>
<feature type="domain" description="Protein translocase subunit SecDF P1" evidence="12">
    <location>
        <begin position="73"/>
        <end position="129"/>
    </location>
</feature>
<dbReference type="GO" id="GO:0005886">
    <property type="term" value="C:plasma membrane"/>
    <property type="evidence" value="ECO:0007669"/>
    <property type="project" value="UniProtKB-SubCell"/>
</dbReference>
<keyword evidence="3 9" id="KW-1003">Cell membrane</keyword>
<comment type="subunit">
    <text evidence="9">Forms a complex with SecF. Part of the essential Sec protein translocation apparatus which comprises SecA, SecYEG and auxiliary proteins SecDF. Other proteins may also be involved.</text>
</comment>
<comment type="similarity">
    <text evidence="9">Belongs to the SecD/SecF family. SecD subfamily.</text>
</comment>
<keyword evidence="16" id="KW-1185">Reference proteome</keyword>
<evidence type="ECO:0000256" key="8">
    <source>
        <dbReference type="ARBA" id="ARBA00023136"/>
    </source>
</evidence>
<feature type="region of interest" description="Disordered" evidence="10">
    <location>
        <begin position="144"/>
        <end position="226"/>
    </location>
</feature>
<dbReference type="NCBIfam" id="TIGR01129">
    <property type="entry name" value="secD"/>
    <property type="match status" value="1"/>
</dbReference>
<organism evidence="15 16">
    <name type="scientific">Actinobaculum suis</name>
    <dbReference type="NCBI Taxonomy" id="1657"/>
    <lineage>
        <taxon>Bacteria</taxon>
        <taxon>Bacillati</taxon>
        <taxon>Actinomycetota</taxon>
        <taxon>Actinomycetes</taxon>
        <taxon>Actinomycetales</taxon>
        <taxon>Actinomycetaceae</taxon>
        <taxon>Actinobaculum</taxon>
    </lineage>
</organism>
<keyword evidence="4 9" id="KW-0812">Transmembrane</keyword>
<protein>
    <recommendedName>
        <fullName evidence="9">Protein translocase subunit SecD</fullName>
    </recommendedName>
</protein>
<evidence type="ECO:0000256" key="7">
    <source>
        <dbReference type="ARBA" id="ARBA00023010"/>
    </source>
</evidence>
<dbReference type="Proteomes" id="UP000182744">
    <property type="component" value="Unassembled WGS sequence"/>
</dbReference>
<evidence type="ECO:0000256" key="4">
    <source>
        <dbReference type="ARBA" id="ARBA00022692"/>
    </source>
</evidence>
<feature type="compositionally biased region" description="Polar residues" evidence="10">
    <location>
        <begin position="162"/>
        <end position="171"/>
    </location>
</feature>
<sequence length="697" mass="73214">MSSSHNADARMPRRRLILLVLLTCTLIITLLVGSLVGKESRWTPKFALDLEGGTELILTPQTTDGSEITDEDVNQAIEIIRQRVDAQGVAEAEISSQGGQNIVVGLPGQPSEETLNLVRSSAILRMRPVLASGAPGVLTQEQFDQATKAAEQKADGQADGKQPSQAPSSAAGTLDPQAKEAPTAAPTTDSPEASADASAGADGKDGAANGAKDGQAGAAPASTPLSGKALEEAVTKLADADGDGKISAEPAATPQDASDLSWLTEQMLYDFWTLDCTGEVTPNSNDDPAQPLVACGAQKDPATGELHPQKFVLGPSEVEGTQIQEATAGFDQNGKPAVSLRLNEEGAKAFSDVTGRLISLQSPRNQFAIVLDGKVLSNPVPSTQIRDGQAQITGGSIDAKGARTLANQLQFGSLPLHFEVQSQQQISATLGSESLRAGLIAGLIGLILVVAFLFWQYHALGAVAILSVVLATGISYLIVCLLSWTIGYRLSMAGVVGLIISVGISADSFIVYFERIRDEIRDGHSLRQAVERGWTRARRTIIASDSVNLLAAVVLYFLAIGSVRGFAFTLGLTTILDLIVAFIFTYPTMKLLVRTKFFGGGHRWSGLSAELLGRSPNYAGRGRLRSRTASAPAPEKVSATVTAASSTTPDSEPSARADNTGEAGPTLAERRKEERRAQMKAEGIAAPSPETDGKENA</sequence>
<dbReference type="GO" id="GO:0043952">
    <property type="term" value="P:protein transport by the Sec complex"/>
    <property type="evidence" value="ECO:0007669"/>
    <property type="project" value="UniProtKB-UniRule"/>
</dbReference>
<dbReference type="Pfam" id="PF02355">
    <property type="entry name" value="SecD_SecF_C"/>
    <property type="match status" value="1"/>
</dbReference>
<dbReference type="Proteomes" id="UP001273799">
    <property type="component" value="Unassembled WGS sequence"/>
</dbReference>
<dbReference type="InterPro" id="IPR055344">
    <property type="entry name" value="SecD_SecF_C_bact"/>
</dbReference>
<feature type="transmembrane region" description="Helical" evidence="9">
    <location>
        <begin position="541"/>
        <end position="560"/>
    </location>
</feature>
<feature type="domain" description="Protein export membrane protein SecD/SecF C-terminal" evidence="11">
    <location>
        <begin position="417"/>
        <end position="582"/>
    </location>
</feature>
<reference evidence="14" key="3">
    <citation type="submission" date="2023-10" db="EMBL/GenBank/DDBJ databases">
        <title>Whole Genome based description of the genera Actinobaculum and Actinotignum reveals a complex phylogenetic relationship within the species included in the genus Actinotignum.</title>
        <authorList>
            <person name="Jensen C.S."/>
            <person name="Dargis R."/>
            <person name="Kemp M."/>
            <person name="Christensen J.J."/>
        </authorList>
    </citation>
    <scope>NUCLEOTIDE SEQUENCE</scope>
    <source>
        <strain evidence="14">Actinobaculum_suis_CCUG19206T</strain>
    </source>
</reference>
<feature type="transmembrane region" description="Helical" evidence="9">
    <location>
        <begin position="435"/>
        <end position="455"/>
    </location>
</feature>
<evidence type="ECO:0000256" key="9">
    <source>
        <dbReference type="HAMAP-Rule" id="MF_01463"/>
    </source>
</evidence>
<dbReference type="InterPro" id="IPR048631">
    <property type="entry name" value="SecD_1st"/>
</dbReference>
<keyword evidence="6 9" id="KW-1133">Transmembrane helix</keyword>
<evidence type="ECO:0000259" key="12">
    <source>
        <dbReference type="Pfam" id="PF21760"/>
    </source>
</evidence>
<evidence type="ECO:0000313" key="14">
    <source>
        <dbReference type="EMBL" id="MDY5153739.1"/>
    </source>
</evidence>
<keyword evidence="8 9" id="KW-0472">Membrane</keyword>
<dbReference type="InterPro" id="IPR022813">
    <property type="entry name" value="SecD/SecF_arch_bac"/>
</dbReference>
<dbReference type="NCBIfam" id="TIGR00916">
    <property type="entry name" value="2A0604s01"/>
    <property type="match status" value="1"/>
</dbReference>
<feature type="region of interest" description="Disordered" evidence="10">
    <location>
        <begin position="622"/>
        <end position="697"/>
    </location>
</feature>
<evidence type="ECO:0000256" key="5">
    <source>
        <dbReference type="ARBA" id="ARBA00022927"/>
    </source>
</evidence>
<dbReference type="SUPFAM" id="SSF82866">
    <property type="entry name" value="Multidrug efflux transporter AcrB transmembrane domain"/>
    <property type="match status" value="1"/>
</dbReference>
<dbReference type="Gene3D" id="3.30.70.3220">
    <property type="match status" value="1"/>
</dbReference>
<feature type="transmembrane region" description="Helical" evidence="9">
    <location>
        <begin position="566"/>
        <end position="586"/>
    </location>
</feature>
<dbReference type="AlphaFoldDB" id="A0A1G7BLG9"/>
<dbReference type="GO" id="GO:0065002">
    <property type="term" value="P:intracellular protein transmembrane transport"/>
    <property type="evidence" value="ECO:0007669"/>
    <property type="project" value="UniProtKB-UniRule"/>
</dbReference>
<name>A0A1G7BLG9_9ACTO</name>
<feature type="transmembrane region" description="Helical" evidence="9">
    <location>
        <begin position="492"/>
        <end position="513"/>
    </location>
</feature>
<dbReference type="InterPro" id="IPR054384">
    <property type="entry name" value="SecDF_P1_head"/>
</dbReference>
<evidence type="ECO:0000313" key="15">
    <source>
        <dbReference type="EMBL" id="SDE27125.1"/>
    </source>
</evidence>
<evidence type="ECO:0000259" key="13">
    <source>
        <dbReference type="Pfam" id="PF22599"/>
    </source>
</evidence>
<reference evidence="16" key="2">
    <citation type="submission" date="2016-10" db="EMBL/GenBank/DDBJ databases">
        <authorList>
            <person name="Varghese N."/>
        </authorList>
    </citation>
    <scope>NUCLEOTIDE SEQUENCE [LARGE SCALE GENOMIC DNA]</scope>
    <source>
        <strain evidence="16">DSM 20639</strain>
    </source>
</reference>
<keyword evidence="7 9" id="KW-0811">Translocation</keyword>
<comment type="function">
    <text evidence="9">Part of the Sec protein translocase complex. Interacts with the SecYEG preprotein conducting channel. SecDF uses the proton motive force (PMF) to complete protein translocation after the ATP-dependent function of SecA.</text>
</comment>
<gene>
    <name evidence="9 14" type="primary">secD</name>
    <name evidence="14" type="ORF">R6G71_06745</name>
    <name evidence="15" type="ORF">SAMN05421878_10524</name>
</gene>
<dbReference type="HAMAP" id="MF_01463_B">
    <property type="entry name" value="SecD_B"/>
    <property type="match status" value="1"/>
</dbReference>
<comment type="caution">
    <text evidence="9">Lacks conserved residue(s) required for the propagation of feature annotation.</text>
</comment>
<dbReference type="PANTHER" id="PTHR30081">
    <property type="entry name" value="PROTEIN-EXPORT MEMBRANE PROTEIN SEC"/>
    <property type="match status" value="1"/>
</dbReference>
<dbReference type="InterPro" id="IPR048634">
    <property type="entry name" value="SecD_SecF_C"/>
</dbReference>
<dbReference type="EMBL" id="FNAU01000005">
    <property type="protein sequence ID" value="SDE27125.1"/>
    <property type="molecule type" value="Genomic_DNA"/>
</dbReference>
<dbReference type="Pfam" id="PF22599">
    <property type="entry name" value="SecDF_P1_head"/>
    <property type="match status" value="1"/>
</dbReference>
<dbReference type="PANTHER" id="PTHR30081:SF1">
    <property type="entry name" value="PROTEIN TRANSLOCASE SUBUNIT SECD"/>
    <property type="match status" value="1"/>
</dbReference>
<proteinExistence type="inferred from homology"/>
<evidence type="ECO:0000313" key="16">
    <source>
        <dbReference type="Proteomes" id="UP000182744"/>
    </source>
</evidence>
<dbReference type="EMBL" id="JAWNFU010000004">
    <property type="protein sequence ID" value="MDY5153739.1"/>
    <property type="molecule type" value="Genomic_DNA"/>
</dbReference>
<evidence type="ECO:0000256" key="2">
    <source>
        <dbReference type="ARBA" id="ARBA00022448"/>
    </source>
</evidence>
<dbReference type="Pfam" id="PF21760">
    <property type="entry name" value="SecD_1st"/>
    <property type="match status" value="1"/>
</dbReference>
<dbReference type="InterPro" id="IPR005791">
    <property type="entry name" value="SecD"/>
</dbReference>
<feature type="domain" description="SecDF P1 head subdomain" evidence="13">
    <location>
        <begin position="310"/>
        <end position="415"/>
    </location>
</feature>
<keyword evidence="5 9" id="KW-0653">Protein transport</keyword>
<dbReference type="RefSeq" id="WP_083330042.1">
    <property type="nucleotide sequence ID" value="NZ_FNAU01000005.1"/>
</dbReference>
<keyword evidence="2 9" id="KW-0813">Transport</keyword>
<feature type="compositionally biased region" description="Basic and acidic residues" evidence="10">
    <location>
        <begin position="668"/>
        <end position="679"/>
    </location>
</feature>
<comment type="subcellular location">
    <subcellularLocation>
        <location evidence="1 9">Cell membrane</location>
        <topology evidence="1 9">Multi-pass membrane protein</topology>
    </subcellularLocation>
</comment>
<dbReference type="GO" id="GO:0006605">
    <property type="term" value="P:protein targeting"/>
    <property type="evidence" value="ECO:0007669"/>
    <property type="project" value="UniProtKB-UniRule"/>
</dbReference>
<dbReference type="GO" id="GO:0015450">
    <property type="term" value="F:protein-transporting ATPase activity"/>
    <property type="evidence" value="ECO:0007669"/>
    <property type="project" value="InterPro"/>
</dbReference>
<reference evidence="15" key="1">
    <citation type="submission" date="2016-10" db="EMBL/GenBank/DDBJ databases">
        <authorList>
            <person name="de Groot N.N."/>
        </authorList>
    </citation>
    <scope>NUCLEOTIDE SEQUENCE [LARGE SCALE GENOMIC DNA]</scope>
    <source>
        <strain evidence="15">DSM 20639</strain>
    </source>
</reference>
<feature type="compositionally biased region" description="Low complexity" evidence="10">
    <location>
        <begin position="193"/>
        <end position="219"/>
    </location>
</feature>
<feature type="compositionally biased region" description="Low complexity" evidence="10">
    <location>
        <begin position="637"/>
        <end position="648"/>
    </location>
</feature>
<feature type="transmembrane region" description="Helical" evidence="9">
    <location>
        <begin position="462"/>
        <end position="486"/>
    </location>
</feature>
<dbReference type="Gene3D" id="3.30.1360.200">
    <property type="match status" value="1"/>
</dbReference>
<evidence type="ECO:0000256" key="10">
    <source>
        <dbReference type="SAM" id="MobiDB-lite"/>
    </source>
</evidence>
<evidence type="ECO:0000256" key="6">
    <source>
        <dbReference type="ARBA" id="ARBA00022989"/>
    </source>
</evidence>
<evidence type="ECO:0000259" key="11">
    <source>
        <dbReference type="Pfam" id="PF02355"/>
    </source>
</evidence>
<evidence type="ECO:0000256" key="1">
    <source>
        <dbReference type="ARBA" id="ARBA00004651"/>
    </source>
</evidence>